<protein>
    <submittedName>
        <fullName evidence="2">Uncharacterized protein</fullName>
    </submittedName>
</protein>
<comment type="caution">
    <text evidence="2">The sequence shown here is derived from an EMBL/GenBank/DDBJ whole genome shotgun (WGS) entry which is preliminary data.</text>
</comment>
<evidence type="ECO:0000313" key="3">
    <source>
        <dbReference type="Proteomes" id="UP001479436"/>
    </source>
</evidence>
<dbReference type="Proteomes" id="UP001479436">
    <property type="component" value="Unassembled WGS sequence"/>
</dbReference>
<organism evidence="2 3">
    <name type="scientific">Basidiobolus ranarum</name>
    <dbReference type="NCBI Taxonomy" id="34480"/>
    <lineage>
        <taxon>Eukaryota</taxon>
        <taxon>Fungi</taxon>
        <taxon>Fungi incertae sedis</taxon>
        <taxon>Zoopagomycota</taxon>
        <taxon>Entomophthoromycotina</taxon>
        <taxon>Basidiobolomycetes</taxon>
        <taxon>Basidiobolales</taxon>
        <taxon>Basidiobolaceae</taxon>
        <taxon>Basidiobolus</taxon>
    </lineage>
</organism>
<dbReference type="InterPro" id="IPR021862">
    <property type="entry name" value="DUF3472"/>
</dbReference>
<feature type="chain" id="PRO_5045483418" evidence="1">
    <location>
        <begin position="19"/>
        <end position="406"/>
    </location>
</feature>
<evidence type="ECO:0000313" key="2">
    <source>
        <dbReference type="EMBL" id="KAK9693703.1"/>
    </source>
</evidence>
<feature type="signal peptide" evidence="1">
    <location>
        <begin position="1"/>
        <end position="18"/>
    </location>
</feature>
<accession>A0ABR2VRD2</accession>
<keyword evidence="1" id="KW-0732">Signal</keyword>
<evidence type="ECO:0000256" key="1">
    <source>
        <dbReference type="SAM" id="SignalP"/>
    </source>
</evidence>
<sequence length="406" mass="46024">MWLSLLIVLLACCVGIKADAIDMWVNHSQNKKITGFYTSLEVPDGYDPVTTYWCVSAWWLGYFGIQKPNPSSFTLIMAEWNDKHKSPQIDRSLNRASISQCEENCPEGAVAHVIVLGDNWKTGVKYDFKVEVDFNGTNEIFSSYFFKNDHWELVGEITAPKYGAQGFGYIYQFLENWETNDNQERRGIYSNQHFRFEGDDSWYPATSISPFNNANVVHPHYYADAVPLEKKNGVLLKLDGTGPPDKNGWMYYPLLHVNASNMVPPQASVPPMHGKHTATVVESYVVYERYTMSPITTTTTEKHWKTDSIAPTVTRFETLYDTTVQTEIVHNTITKVKTSFLPAETMSEITHTDTVTEETTITEKLGHRTVTNTTVSHLFTDTQDVTVIQTVQPTITTSAVTSTKYM</sequence>
<gene>
    <name evidence="2" type="ORF">K7432_013778</name>
</gene>
<name>A0ABR2VRD2_9FUNG</name>
<reference evidence="2 3" key="1">
    <citation type="submission" date="2023-04" db="EMBL/GenBank/DDBJ databases">
        <title>Genome of Basidiobolus ranarum AG-B5.</title>
        <authorList>
            <person name="Stajich J.E."/>
            <person name="Carter-House D."/>
            <person name="Gryganskyi A."/>
        </authorList>
    </citation>
    <scope>NUCLEOTIDE SEQUENCE [LARGE SCALE GENOMIC DNA]</scope>
    <source>
        <strain evidence="2 3">AG-B5</strain>
    </source>
</reference>
<keyword evidence="3" id="KW-1185">Reference proteome</keyword>
<proteinExistence type="predicted"/>
<dbReference type="Pfam" id="PF11958">
    <property type="entry name" value="DUF3472"/>
    <property type="match status" value="1"/>
</dbReference>
<dbReference type="EMBL" id="JASJQH010008295">
    <property type="protein sequence ID" value="KAK9693703.1"/>
    <property type="molecule type" value="Genomic_DNA"/>
</dbReference>